<evidence type="ECO:0000259" key="2">
    <source>
        <dbReference type="Pfam" id="PF05229"/>
    </source>
</evidence>
<keyword evidence="3" id="KW-0946">Virion</keyword>
<feature type="chain" id="PRO_5043018203" evidence="1">
    <location>
        <begin position="21"/>
        <end position="135"/>
    </location>
</feature>
<gene>
    <name evidence="3" type="ORF">PZ740_11955</name>
</gene>
<dbReference type="Proteomes" id="UP001301140">
    <property type="component" value="Unassembled WGS sequence"/>
</dbReference>
<dbReference type="InterPro" id="IPR007893">
    <property type="entry name" value="Spore_coat_U/FanG"/>
</dbReference>
<reference evidence="3 4" key="1">
    <citation type="submission" date="2023-03" db="EMBL/GenBank/DDBJ databases">
        <title>YIM 152171 draft genome.</title>
        <authorList>
            <person name="Yang Z."/>
        </authorList>
    </citation>
    <scope>NUCLEOTIDE SEQUENCE [LARGE SCALE GENOMIC DNA]</scope>
    <source>
        <strain evidence="3 4">YIM 152171</strain>
    </source>
</reference>
<name>A0AAP3XSB3_9PROT</name>
<evidence type="ECO:0000256" key="1">
    <source>
        <dbReference type="SAM" id="SignalP"/>
    </source>
</evidence>
<feature type="signal peptide" evidence="1">
    <location>
        <begin position="1"/>
        <end position="20"/>
    </location>
</feature>
<evidence type="ECO:0000313" key="4">
    <source>
        <dbReference type="Proteomes" id="UP001301140"/>
    </source>
</evidence>
<keyword evidence="3" id="KW-0167">Capsid protein</keyword>
<dbReference type="RefSeq" id="WP_327789514.1">
    <property type="nucleotide sequence ID" value="NZ_JARGEQ010000121.1"/>
</dbReference>
<evidence type="ECO:0000313" key="3">
    <source>
        <dbReference type="EMBL" id="MDF1587091.1"/>
    </source>
</evidence>
<dbReference type="Pfam" id="PF05229">
    <property type="entry name" value="SCPU"/>
    <property type="match status" value="1"/>
</dbReference>
<comment type="caution">
    <text evidence="3">The sequence shown here is derived from an EMBL/GenBank/DDBJ whole genome shotgun (WGS) entry which is preliminary data.</text>
</comment>
<dbReference type="SMART" id="SM00972">
    <property type="entry name" value="SCPU"/>
    <property type="match status" value="1"/>
</dbReference>
<accession>A0AAP3XSB3</accession>
<dbReference type="PROSITE" id="PS51257">
    <property type="entry name" value="PROKAR_LIPOPROTEIN"/>
    <property type="match status" value="1"/>
</dbReference>
<dbReference type="AlphaFoldDB" id="A0AAP3XSB3"/>
<dbReference type="EMBL" id="JARGEQ010000121">
    <property type="protein sequence ID" value="MDF1587091.1"/>
    <property type="molecule type" value="Genomic_DNA"/>
</dbReference>
<keyword evidence="4" id="KW-1185">Reference proteome</keyword>
<proteinExistence type="predicted"/>
<sequence length="135" mass="14055">MRVTLLALLCLAGSAVPAVAACRVATRAVEFGEVDLARDSHGTGRLTVTCDASTGFRVGIEGGDGSLFMDGPGQARLTYRLYSDPGHRVPFDEEGVAAATDGEQPAQVTVYGRVPRQSALPEGGYAGRLVVTLAF</sequence>
<protein>
    <submittedName>
        <fullName evidence="3">Spore coat protein U domain-containing protein</fullName>
    </submittedName>
</protein>
<keyword evidence="1" id="KW-0732">Signal</keyword>
<feature type="domain" description="Spore coat protein U/FanG" evidence="2">
    <location>
        <begin position="18"/>
        <end position="132"/>
    </location>
</feature>
<organism evidence="3 4">
    <name type="scientific">Marinimicrococcus flavescens</name>
    <dbReference type="NCBI Taxonomy" id="3031815"/>
    <lineage>
        <taxon>Bacteria</taxon>
        <taxon>Pseudomonadati</taxon>
        <taxon>Pseudomonadota</taxon>
        <taxon>Alphaproteobacteria</taxon>
        <taxon>Geminicoccales</taxon>
        <taxon>Geminicoccaceae</taxon>
        <taxon>Marinimicrococcus</taxon>
    </lineage>
</organism>